<evidence type="ECO:0000259" key="1">
    <source>
        <dbReference type="Pfam" id="PF03976"/>
    </source>
</evidence>
<dbReference type="Proteomes" id="UP000826722">
    <property type="component" value="Chromosome"/>
</dbReference>
<organism evidence="2 3">
    <name type="scientific">Methyloradius palustris</name>
    <dbReference type="NCBI Taxonomy" id="2778876"/>
    <lineage>
        <taxon>Bacteria</taxon>
        <taxon>Pseudomonadati</taxon>
        <taxon>Pseudomonadota</taxon>
        <taxon>Betaproteobacteria</taxon>
        <taxon>Nitrosomonadales</taxon>
        <taxon>Methylophilaceae</taxon>
        <taxon>Methyloradius</taxon>
    </lineage>
</organism>
<dbReference type="InterPro" id="IPR027417">
    <property type="entry name" value="P-loop_NTPase"/>
</dbReference>
<gene>
    <name evidence="2" type="primary">ppk-2</name>
    <name evidence="2" type="ORF">ZMTM_10280</name>
</gene>
<accession>A0A8D5FYY7</accession>
<dbReference type="InterPro" id="IPR022489">
    <property type="entry name" value="PolyP_AMP_Tfrase"/>
</dbReference>
<evidence type="ECO:0000313" key="2">
    <source>
        <dbReference type="EMBL" id="BCM24769.1"/>
    </source>
</evidence>
<proteinExistence type="predicted"/>
<keyword evidence="3" id="KW-1185">Reference proteome</keyword>
<dbReference type="KEGG" id="mpau:ZMTM_10280"/>
<dbReference type="RefSeq" id="WP_221765266.1">
    <property type="nucleotide sequence ID" value="NZ_AP024110.1"/>
</dbReference>
<dbReference type="GO" id="GO:0043751">
    <property type="term" value="F:polyphosphate:AMP phosphotransferase activity"/>
    <property type="evidence" value="ECO:0007669"/>
    <property type="project" value="InterPro"/>
</dbReference>
<name>A0A8D5FYY7_9PROT</name>
<feature type="domain" description="Polyphosphate kinase-2-related" evidence="1">
    <location>
        <begin position="11"/>
        <end position="234"/>
    </location>
</feature>
<dbReference type="EMBL" id="AP024110">
    <property type="protein sequence ID" value="BCM24769.1"/>
    <property type="molecule type" value="Genomic_DNA"/>
</dbReference>
<protein>
    <submittedName>
        <fullName evidence="2">Polyphosphate:AMP phosphotransferase</fullName>
    </submittedName>
</protein>
<dbReference type="PANTHER" id="PTHR34383:SF3">
    <property type="entry name" value="POLYPHOSPHATE:AMP PHOSPHOTRANSFERASE"/>
    <property type="match status" value="1"/>
</dbReference>
<dbReference type="AlphaFoldDB" id="A0A8D5FYY7"/>
<evidence type="ECO:0000313" key="3">
    <source>
        <dbReference type="Proteomes" id="UP000826722"/>
    </source>
</evidence>
<dbReference type="InterPro" id="IPR022488">
    <property type="entry name" value="PPK2-related"/>
</dbReference>
<dbReference type="PANTHER" id="PTHR34383">
    <property type="entry name" value="POLYPHOSPHATE:AMP PHOSPHOTRANSFERASE-RELATED"/>
    <property type="match status" value="1"/>
</dbReference>
<dbReference type="GO" id="GO:0006797">
    <property type="term" value="P:polyphosphate metabolic process"/>
    <property type="evidence" value="ECO:0007669"/>
    <property type="project" value="InterPro"/>
</dbReference>
<dbReference type="SUPFAM" id="SSF52540">
    <property type="entry name" value="P-loop containing nucleoside triphosphate hydrolases"/>
    <property type="match status" value="2"/>
</dbReference>
<dbReference type="Gene3D" id="3.40.50.300">
    <property type="entry name" value="P-loop containing nucleotide triphosphate hydrolases"/>
    <property type="match status" value="2"/>
</dbReference>
<sequence length="499" mass="57617">MFESVELDHQISKEIYKQQAPQLRESLIAIQQKLIEHKPFPVIILIGGVDGAGKGETANLLNEWMDARHIDTHAFGAPTADEASKPPMWRFWQALPPKGEIGIFFGSWYTAPVIDKAYGKIKQPELDSKLHDIVRFERMLTDEGALIIKIWLHLSKEAQKARIKTLQKDPKTAWRVNEQDLKHLKMYDKFRGIADHMIKETSTANAPWFLVEGLDANYRNLTAGQYILESIKSHIAAHSKKSKKTTASGSVMPALPPIDGVRILDTLNLNQTLEDSVYKEQLEALQGQLNLLTRHPKFNQIGLVIAFEGVDAAGKGGSIRRITQAIDARKYKVIPIAAPNEQERAQPYLWRFWQHIPSKGRITIFDRSWYGRVLVERVEAFCSPQDWGRAYAEINDFEEQLAQSNVLLIKFWLQINQEEQLKRFEKRQEITYKNYKITQEDWRNRKKWDDYQQAACDMIERTSTEVAPWKLIEANDKNDARIKILRHICNLLEAKLNKL</sequence>
<dbReference type="Pfam" id="PF03976">
    <property type="entry name" value="PPK2"/>
    <property type="match status" value="2"/>
</dbReference>
<feature type="domain" description="Polyphosphate kinase-2-related" evidence="1">
    <location>
        <begin position="273"/>
        <end position="495"/>
    </location>
</feature>
<reference evidence="2" key="1">
    <citation type="journal article" date="2021" name="Arch. Microbiol.">
        <title>Methyloradius palustris gen. nov., sp. nov., a methanol-oxidizing bacterium isolated from snow.</title>
        <authorList>
            <person name="Miyadera T."/>
            <person name="Kojima H."/>
            <person name="Fukui M."/>
        </authorList>
    </citation>
    <scope>NUCLEOTIDE SEQUENCE</scope>
    <source>
        <strain evidence="2">Zm11</strain>
    </source>
</reference>
<dbReference type="NCBIfam" id="TIGR03708">
    <property type="entry name" value="poly_P_AMP_trns"/>
    <property type="match status" value="1"/>
</dbReference>